<evidence type="ECO:0000313" key="2">
    <source>
        <dbReference type="Proteomes" id="UP000182229"/>
    </source>
</evidence>
<keyword evidence="1" id="KW-0255">Endonuclease</keyword>
<proteinExistence type="predicted"/>
<dbReference type="OrthoDB" id="2593273at2"/>
<comment type="caution">
    <text evidence="1">The sequence shown here is derived from an EMBL/GenBank/DDBJ whole genome shotgun (WGS) entry which is preliminary data.</text>
</comment>
<evidence type="ECO:0000313" key="1">
    <source>
        <dbReference type="EMBL" id="OJH39605.1"/>
    </source>
</evidence>
<keyword evidence="1" id="KW-0378">Hydrolase</keyword>
<accession>A0A1L9BBJ4</accession>
<protein>
    <submittedName>
        <fullName evidence="1">Endonuclease V</fullName>
    </submittedName>
</protein>
<dbReference type="InterPro" id="IPR007581">
    <property type="entry name" value="Endonuclease-V"/>
</dbReference>
<sequence>MLACVDVHYQEHEARGALLLFADWAATASVEQRLVHLPAAAEYQPGHFYERELPVLLALLAQVDQPLAAVLIDGYVWLGSAAEKGLGAHLYEALGRRVPVVGVAKTAFKGSGFAVPVLRGGATRPLYVTAVGMEPDVAAERVRTMHGSYRVPTLLKEVDRLSRG</sequence>
<dbReference type="Gene3D" id="3.30.2170.10">
    <property type="entry name" value="archaeoglobus fulgidus dsm 4304 superfamily"/>
    <property type="match status" value="1"/>
</dbReference>
<dbReference type="GO" id="GO:0004519">
    <property type="term" value="F:endonuclease activity"/>
    <property type="evidence" value="ECO:0007669"/>
    <property type="project" value="UniProtKB-KW"/>
</dbReference>
<name>A0A1L9BBJ4_9BACT</name>
<dbReference type="STRING" id="83449.BON30_19140"/>
<dbReference type="Pfam" id="PF04493">
    <property type="entry name" value="Endonuclease_5"/>
    <property type="match status" value="1"/>
</dbReference>
<dbReference type="AlphaFoldDB" id="A0A1L9BBJ4"/>
<dbReference type="Proteomes" id="UP000182229">
    <property type="component" value="Unassembled WGS sequence"/>
</dbReference>
<keyword evidence="1" id="KW-0540">Nuclease</keyword>
<dbReference type="GO" id="GO:0006281">
    <property type="term" value="P:DNA repair"/>
    <property type="evidence" value="ECO:0007669"/>
    <property type="project" value="InterPro"/>
</dbReference>
<keyword evidence="2" id="KW-1185">Reference proteome</keyword>
<dbReference type="RefSeq" id="WP_071899772.1">
    <property type="nucleotide sequence ID" value="NZ_MPIN01000004.1"/>
</dbReference>
<reference evidence="2" key="1">
    <citation type="submission" date="2016-11" db="EMBL/GenBank/DDBJ databases">
        <authorList>
            <person name="Shukria A."/>
            <person name="Stevens D.C."/>
        </authorList>
    </citation>
    <scope>NUCLEOTIDE SEQUENCE [LARGE SCALE GENOMIC DNA]</scope>
    <source>
        <strain evidence="2">Cbfe23</strain>
    </source>
</reference>
<organism evidence="1 2">
    <name type="scientific">Cystobacter ferrugineus</name>
    <dbReference type="NCBI Taxonomy" id="83449"/>
    <lineage>
        <taxon>Bacteria</taxon>
        <taxon>Pseudomonadati</taxon>
        <taxon>Myxococcota</taxon>
        <taxon>Myxococcia</taxon>
        <taxon>Myxococcales</taxon>
        <taxon>Cystobacterineae</taxon>
        <taxon>Archangiaceae</taxon>
        <taxon>Cystobacter</taxon>
    </lineage>
</organism>
<reference evidence="1 2" key="2">
    <citation type="submission" date="2016-12" db="EMBL/GenBank/DDBJ databases">
        <title>Draft Genome Sequence of Cystobacter ferrugineus Strain Cbfe23.</title>
        <authorList>
            <person name="Akbar S."/>
            <person name="Dowd S.E."/>
            <person name="Stevens D.C."/>
        </authorList>
    </citation>
    <scope>NUCLEOTIDE SEQUENCE [LARGE SCALE GENOMIC DNA]</scope>
    <source>
        <strain evidence="1 2">Cbfe23</strain>
    </source>
</reference>
<gene>
    <name evidence="1" type="ORF">BON30_19140</name>
</gene>
<dbReference type="EMBL" id="MPIN01000004">
    <property type="protein sequence ID" value="OJH39605.1"/>
    <property type="molecule type" value="Genomic_DNA"/>
</dbReference>